<accession>A0A1H7K7D0</accession>
<dbReference type="GO" id="GO:0030170">
    <property type="term" value="F:pyridoxal phosphate binding"/>
    <property type="evidence" value="ECO:0007669"/>
    <property type="project" value="InterPro"/>
</dbReference>
<keyword evidence="14" id="KW-1185">Reference proteome</keyword>
<dbReference type="CDD" id="cd00609">
    <property type="entry name" value="AAT_like"/>
    <property type="match status" value="1"/>
</dbReference>
<keyword evidence="5 11" id="KW-0032">Aminotransferase</keyword>
<dbReference type="GO" id="GO:0000105">
    <property type="term" value="P:L-histidine biosynthetic process"/>
    <property type="evidence" value="ECO:0007669"/>
    <property type="project" value="UniProtKB-UniRule"/>
</dbReference>
<dbReference type="HAMAP" id="MF_01023">
    <property type="entry name" value="HisC_aminotrans_2"/>
    <property type="match status" value="1"/>
</dbReference>
<keyword evidence="7 11" id="KW-0808">Transferase</keyword>
<dbReference type="InterPro" id="IPR004839">
    <property type="entry name" value="Aminotransferase_I/II_large"/>
</dbReference>
<dbReference type="SUPFAM" id="SSF53383">
    <property type="entry name" value="PLP-dependent transferases"/>
    <property type="match status" value="1"/>
</dbReference>
<keyword evidence="6 11" id="KW-0028">Amino-acid biosynthesis</keyword>
<dbReference type="InterPro" id="IPR015421">
    <property type="entry name" value="PyrdxlP-dep_Trfase_major"/>
</dbReference>
<evidence type="ECO:0000313" key="13">
    <source>
        <dbReference type="EMBL" id="SEK82783.1"/>
    </source>
</evidence>
<evidence type="ECO:0000256" key="5">
    <source>
        <dbReference type="ARBA" id="ARBA00022576"/>
    </source>
</evidence>
<evidence type="ECO:0000256" key="11">
    <source>
        <dbReference type="HAMAP-Rule" id="MF_01023"/>
    </source>
</evidence>
<dbReference type="UniPathway" id="UPA00031">
    <property type="reaction ID" value="UER00012"/>
</dbReference>
<evidence type="ECO:0000256" key="2">
    <source>
        <dbReference type="ARBA" id="ARBA00005011"/>
    </source>
</evidence>
<feature type="modified residue" description="N6-(pyridoxal phosphate)lysine" evidence="11">
    <location>
        <position position="217"/>
    </location>
</feature>
<comment type="subunit">
    <text evidence="4 11">Homodimer.</text>
</comment>
<reference evidence="13 14" key="1">
    <citation type="submission" date="2016-10" db="EMBL/GenBank/DDBJ databases">
        <authorList>
            <person name="de Groot N.N."/>
        </authorList>
    </citation>
    <scope>NUCLEOTIDE SEQUENCE [LARGE SCALE GENOMIC DNA]</scope>
    <source>
        <strain evidence="13 14">Nv1</strain>
    </source>
</reference>
<evidence type="ECO:0000256" key="4">
    <source>
        <dbReference type="ARBA" id="ARBA00011738"/>
    </source>
</evidence>
<evidence type="ECO:0000313" key="14">
    <source>
        <dbReference type="Proteomes" id="UP000198620"/>
    </source>
</evidence>
<dbReference type="InterPro" id="IPR005861">
    <property type="entry name" value="HisP_aminotrans"/>
</dbReference>
<evidence type="ECO:0000256" key="6">
    <source>
        <dbReference type="ARBA" id="ARBA00022605"/>
    </source>
</evidence>
<dbReference type="EMBL" id="FOBH01000003">
    <property type="protein sequence ID" value="SEK82783.1"/>
    <property type="molecule type" value="Genomic_DNA"/>
</dbReference>
<sequence length="360" mass="39264">MSISPDQVIRPEILALSGYHVPHAVGMVKLDAMENPYPLPLELREEIARLAADAPLNRYPDAGAVALKATLREALSVPAGMDIMLGNGSDEIIQIIALACAKPGAVLMSVEPAFVMFRMIATFARIDYRGVPLNTDFSLDLDAVLESMARHQPAVIFIAYPNNPTGNLFDTGAISRIIKAAPGLVVVDEAYHAFAGASFMDKLTQYPNLLVMRTLSKLGLAGLRLGILAGRPEWVAQLEKLRLPYNVGIATQLIAEKVLQHSEVLLQQAAAIKRERTAMGERLAALEGTEVFSSDANFILFRVTHQHEAGQVFQQLKKRGILIKNLDGSHPLLRNCLRVTVGTPDENNQFLMALQASLKT</sequence>
<dbReference type="STRING" id="1233.SAMN05216387_103135"/>
<dbReference type="Pfam" id="PF00155">
    <property type="entry name" value="Aminotran_1_2"/>
    <property type="match status" value="1"/>
</dbReference>
<evidence type="ECO:0000259" key="12">
    <source>
        <dbReference type="Pfam" id="PF00155"/>
    </source>
</evidence>
<comment type="pathway">
    <text evidence="2 11">Amino-acid biosynthesis; L-histidine biosynthesis; L-histidine from 5-phospho-alpha-D-ribose 1-diphosphate: step 7/9.</text>
</comment>
<evidence type="ECO:0000256" key="7">
    <source>
        <dbReference type="ARBA" id="ARBA00022679"/>
    </source>
</evidence>
<evidence type="ECO:0000256" key="10">
    <source>
        <dbReference type="ARBA" id="ARBA00047481"/>
    </source>
</evidence>
<evidence type="ECO:0000256" key="9">
    <source>
        <dbReference type="ARBA" id="ARBA00023102"/>
    </source>
</evidence>
<proteinExistence type="inferred from homology"/>
<protein>
    <recommendedName>
        <fullName evidence="11">Histidinol-phosphate aminotransferase</fullName>
        <ecNumber evidence="11">2.6.1.9</ecNumber>
    </recommendedName>
    <alternativeName>
        <fullName evidence="11">Imidazole acetol-phosphate transaminase</fullName>
    </alternativeName>
</protein>
<comment type="catalytic activity">
    <reaction evidence="10 11">
        <text>L-histidinol phosphate + 2-oxoglutarate = 3-(imidazol-4-yl)-2-oxopropyl phosphate + L-glutamate</text>
        <dbReference type="Rhea" id="RHEA:23744"/>
        <dbReference type="ChEBI" id="CHEBI:16810"/>
        <dbReference type="ChEBI" id="CHEBI:29985"/>
        <dbReference type="ChEBI" id="CHEBI:57766"/>
        <dbReference type="ChEBI" id="CHEBI:57980"/>
        <dbReference type="EC" id="2.6.1.9"/>
    </reaction>
</comment>
<evidence type="ECO:0000256" key="3">
    <source>
        <dbReference type="ARBA" id="ARBA00007970"/>
    </source>
</evidence>
<dbReference type="Gene3D" id="3.40.640.10">
    <property type="entry name" value="Type I PLP-dependent aspartate aminotransferase-like (Major domain)"/>
    <property type="match status" value="1"/>
</dbReference>
<dbReference type="PANTHER" id="PTHR42885">
    <property type="entry name" value="HISTIDINOL-PHOSPHATE AMINOTRANSFERASE-RELATED"/>
    <property type="match status" value="1"/>
</dbReference>
<dbReference type="PANTHER" id="PTHR42885:SF2">
    <property type="entry name" value="HISTIDINOL-PHOSPHATE AMINOTRANSFERASE"/>
    <property type="match status" value="1"/>
</dbReference>
<dbReference type="EC" id="2.6.1.9" evidence="11"/>
<dbReference type="RefSeq" id="WP_090827982.1">
    <property type="nucleotide sequence ID" value="NZ_FOBH01000003.1"/>
</dbReference>
<dbReference type="InterPro" id="IPR015422">
    <property type="entry name" value="PyrdxlP-dep_Trfase_small"/>
</dbReference>
<dbReference type="InterPro" id="IPR015424">
    <property type="entry name" value="PyrdxlP-dep_Trfase"/>
</dbReference>
<dbReference type="NCBIfam" id="TIGR01141">
    <property type="entry name" value="hisC"/>
    <property type="match status" value="1"/>
</dbReference>
<comment type="cofactor">
    <cofactor evidence="1 11">
        <name>pyridoxal 5'-phosphate</name>
        <dbReference type="ChEBI" id="CHEBI:597326"/>
    </cofactor>
</comment>
<gene>
    <name evidence="11" type="primary">hisC</name>
    <name evidence="13" type="ORF">SAMN05216387_103135</name>
</gene>
<feature type="domain" description="Aminotransferase class I/classII large" evidence="12">
    <location>
        <begin position="27"/>
        <end position="351"/>
    </location>
</feature>
<dbReference type="GO" id="GO:0004400">
    <property type="term" value="F:histidinol-phosphate transaminase activity"/>
    <property type="evidence" value="ECO:0007669"/>
    <property type="project" value="UniProtKB-UniRule"/>
</dbReference>
<keyword evidence="9 11" id="KW-0368">Histidine biosynthesis</keyword>
<comment type="similarity">
    <text evidence="3 11">Belongs to the class-II pyridoxal-phosphate-dependent aminotransferase family. Histidinol-phosphate aminotransferase subfamily.</text>
</comment>
<evidence type="ECO:0000256" key="8">
    <source>
        <dbReference type="ARBA" id="ARBA00022898"/>
    </source>
</evidence>
<evidence type="ECO:0000256" key="1">
    <source>
        <dbReference type="ARBA" id="ARBA00001933"/>
    </source>
</evidence>
<dbReference type="OrthoDB" id="9813612at2"/>
<dbReference type="Gene3D" id="3.90.1150.10">
    <property type="entry name" value="Aspartate Aminotransferase, domain 1"/>
    <property type="match status" value="1"/>
</dbReference>
<name>A0A1H7K7D0_9PROT</name>
<organism evidence="13 14">
    <name type="scientific">Nitrosovibrio tenuis</name>
    <dbReference type="NCBI Taxonomy" id="1233"/>
    <lineage>
        <taxon>Bacteria</taxon>
        <taxon>Pseudomonadati</taxon>
        <taxon>Pseudomonadota</taxon>
        <taxon>Betaproteobacteria</taxon>
        <taxon>Nitrosomonadales</taxon>
        <taxon>Nitrosomonadaceae</taxon>
        <taxon>Nitrosovibrio</taxon>
    </lineage>
</organism>
<dbReference type="AlphaFoldDB" id="A0A1H7K7D0"/>
<keyword evidence="8 11" id="KW-0663">Pyridoxal phosphate</keyword>
<dbReference type="Proteomes" id="UP000198620">
    <property type="component" value="Unassembled WGS sequence"/>
</dbReference>